<dbReference type="SFLD" id="SFLDS00003">
    <property type="entry name" value="Haloacid_Dehalogenase"/>
    <property type="match status" value="1"/>
</dbReference>
<dbReference type="InterPro" id="IPR036412">
    <property type="entry name" value="HAD-like_sf"/>
</dbReference>
<dbReference type="Proteomes" id="UP000503447">
    <property type="component" value="Chromosome"/>
</dbReference>
<dbReference type="InterPro" id="IPR023298">
    <property type="entry name" value="ATPase_P-typ_TM_dom_sf"/>
</dbReference>
<dbReference type="AlphaFoldDB" id="A0A6M5YIJ9"/>
<dbReference type="SFLD" id="SFLDG00002">
    <property type="entry name" value="C1.7:_P-type_atpase_like"/>
    <property type="match status" value="1"/>
</dbReference>
<sequence>MTPTISGLTSAEVAARTSEGRVNRTRSSAWADYAAIASRHAFTLFNFIVVPAAFALFYHNEWQAGISVTGTALANTLVGLFQEWRAKRQLDRLAILNAAKVRVVRDGQVSEIPADDVVLGECVLVRAGDTVVADGAAIEARYLEMDEALLTGESEPVRRQVGDRLLSGSICVAGEGCYRAEKIGAHAFAQSVASDARRYSYASSPMTHVLNRIISILSVTALLLCVLYFALYYTGRVETNRFVLMVAATITSMIPQGLVLTATVSFTIGAVVIGRRGALVQRLNAVEAMAAVDVICTDKTGTLTTNRLRLASLRVLTTDVSDADVRRRIALFAQASVDAQNKNIQALQVALGAAPSESLDQIPFKAQNRFSAVRVRDGRTERVLVLGAPEVLPTDNPVGGAELNELRRAGLRVLAFAEVPEDRVSAAAFEPDTLPGPLRCLAFVALVDELRPDAAAVLQALSAQGIAFKVISGDNPETVRGTVAHLDLPMAREPVVTGSDLAKAEDRTAFVEAHSVFGRVEPQQKVLIVEALQKGGHHVAMIGDGVNDVLPIKRADLGVAMGEGSQAAKTVSSLVLENNDFALLPETIAEGRTIVRNLRRASKLFLVKNVYSLLLILVSVSGAGGLPFPYLPQQVSLLNWLVIGVPALLIALTRERSAAVNREPFLRDVGGFAVRTGVIFAVAGVALLALSKHLWGDDLRTQRTLLLSALVLLGVTVLQRVFAGGSDRAVATDRQLSRLAPVVIPAYLIAMYWPFSARFFHLTMLGPVQWLVVVAIVLVTYAATLLSDRLVRPRV</sequence>
<evidence type="ECO:0000256" key="4">
    <source>
        <dbReference type="ARBA" id="ARBA00022989"/>
    </source>
</evidence>
<dbReference type="InterPro" id="IPR001757">
    <property type="entry name" value="P_typ_ATPase"/>
</dbReference>
<dbReference type="InterPro" id="IPR018303">
    <property type="entry name" value="ATPase_P-typ_P_site"/>
</dbReference>
<name>A0A6M5YIJ9_9BACT</name>
<feature type="transmembrane region" description="Helical" evidence="6">
    <location>
        <begin position="213"/>
        <end position="233"/>
    </location>
</feature>
<protein>
    <recommendedName>
        <fullName evidence="7">P-type ATPase A domain-containing protein</fullName>
    </recommendedName>
</protein>
<dbReference type="RefSeq" id="WP_171469122.1">
    <property type="nucleotide sequence ID" value="NZ_CP053452.2"/>
</dbReference>
<dbReference type="InterPro" id="IPR059000">
    <property type="entry name" value="ATPase_P-type_domA"/>
</dbReference>
<evidence type="ECO:0000313" key="9">
    <source>
        <dbReference type="Proteomes" id="UP000503447"/>
    </source>
</evidence>
<dbReference type="InterPro" id="IPR008250">
    <property type="entry name" value="ATPase_P-typ_transduc_dom_A_sf"/>
</dbReference>
<feature type="transmembrane region" description="Helical" evidence="6">
    <location>
        <begin position="735"/>
        <end position="755"/>
    </location>
</feature>
<keyword evidence="2 6" id="KW-0812">Transmembrane</keyword>
<dbReference type="GO" id="GO:0005524">
    <property type="term" value="F:ATP binding"/>
    <property type="evidence" value="ECO:0007669"/>
    <property type="project" value="InterPro"/>
</dbReference>
<feature type="transmembrane region" description="Helical" evidence="6">
    <location>
        <begin position="253"/>
        <end position="273"/>
    </location>
</feature>
<evidence type="ECO:0000256" key="3">
    <source>
        <dbReference type="ARBA" id="ARBA00022967"/>
    </source>
</evidence>
<proteinExistence type="predicted"/>
<dbReference type="GO" id="GO:0016887">
    <property type="term" value="F:ATP hydrolysis activity"/>
    <property type="evidence" value="ECO:0007669"/>
    <property type="project" value="InterPro"/>
</dbReference>
<dbReference type="Gene3D" id="3.40.1110.10">
    <property type="entry name" value="Calcium-transporting ATPase, cytoplasmic domain N"/>
    <property type="match status" value="1"/>
</dbReference>
<gene>
    <name evidence="8" type="ORF">FTUN_0289</name>
</gene>
<dbReference type="KEGG" id="ftj:FTUN_0289"/>
<evidence type="ECO:0000313" key="8">
    <source>
        <dbReference type="EMBL" id="QJW92792.1"/>
    </source>
</evidence>
<accession>A0A6M5YIJ9</accession>
<feature type="transmembrane region" description="Helical" evidence="6">
    <location>
        <begin position="41"/>
        <end position="58"/>
    </location>
</feature>
<feature type="transmembrane region" description="Helical" evidence="6">
    <location>
        <begin position="767"/>
        <end position="786"/>
    </location>
</feature>
<dbReference type="PROSITE" id="PS01229">
    <property type="entry name" value="COF_2"/>
    <property type="match status" value="1"/>
</dbReference>
<dbReference type="InterPro" id="IPR023299">
    <property type="entry name" value="ATPase_P-typ_cyto_dom_N"/>
</dbReference>
<dbReference type="PRINTS" id="PR00119">
    <property type="entry name" value="CATATPASE"/>
</dbReference>
<dbReference type="PROSITE" id="PS00154">
    <property type="entry name" value="ATPASE_E1_E2"/>
    <property type="match status" value="1"/>
</dbReference>
<feature type="transmembrane region" description="Helical" evidence="6">
    <location>
        <begin position="672"/>
        <end position="691"/>
    </location>
</feature>
<feature type="transmembrane region" description="Helical" evidence="6">
    <location>
        <begin position="606"/>
        <end position="628"/>
    </location>
</feature>
<feature type="domain" description="P-type ATPase A" evidence="7">
    <location>
        <begin position="97"/>
        <end position="195"/>
    </location>
</feature>
<keyword evidence="4 6" id="KW-1133">Transmembrane helix</keyword>
<dbReference type="SFLD" id="SFLDF00027">
    <property type="entry name" value="p-type_atpase"/>
    <property type="match status" value="1"/>
</dbReference>
<dbReference type="SUPFAM" id="SSF56784">
    <property type="entry name" value="HAD-like"/>
    <property type="match status" value="1"/>
</dbReference>
<comment type="subcellular location">
    <subcellularLocation>
        <location evidence="1">Membrane</location>
        <topology evidence="1">Multi-pass membrane protein</topology>
    </subcellularLocation>
</comment>
<evidence type="ECO:0000256" key="2">
    <source>
        <dbReference type="ARBA" id="ARBA00022692"/>
    </source>
</evidence>
<dbReference type="PANTHER" id="PTHR42861">
    <property type="entry name" value="CALCIUM-TRANSPORTING ATPASE"/>
    <property type="match status" value="1"/>
</dbReference>
<dbReference type="Gene3D" id="1.20.1110.10">
    <property type="entry name" value="Calcium-transporting ATPase, transmembrane domain"/>
    <property type="match status" value="1"/>
</dbReference>
<keyword evidence="5 6" id="KW-0472">Membrane</keyword>
<dbReference type="Pfam" id="PF00702">
    <property type="entry name" value="Hydrolase"/>
    <property type="match status" value="1"/>
</dbReference>
<keyword evidence="3" id="KW-1278">Translocase</keyword>
<dbReference type="SUPFAM" id="SSF81665">
    <property type="entry name" value="Calcium ATPase, transmembrane domain M"/>
    <property type="match status" value="1"/>
</dbReference>
<evidence type="ECO:0000256" key="1">
    <source>
        <dbReference type="ARBA" id="ARBA00004141"/>
    </source>
</evidence>
<feature type="transmembrane region" description="Helical" evidence="6">
    <location>
        <begin position="64"/>
        <end position="82"/>
    </location>
</feature>
<dbReference type="SUPFAM" id="SSF81653">
    <property type="entry name" value="Calcium ATPase, transduction domain A"/>
    <property type="match status" value="1"/>
</dbReference>
<dbReference type="NCBIfam" id="TIGR01494">
    <property type="entry name" value="ATPase_P-type"/>
    <property type="match status" value="2"/>
</dbReference>
<evidence type="ECO:0000256" key="6">
    <source>
        <dbReference type="SAM" id="Phobius"/>
    </source>
</evidence>
<dbReference type="Gene3D" id="2.70.150.10">
    <property type="entry name" value="Calcium-transporting ATPase, cytoplasmic transduction domain A"/>
    <property type="match status" value="1"/>
</dbReference>
<dbReference type="GO" id="GO:0016020">
    <property type="term" value="C:membrane"/>
    <property type="evidence" value="ECO:0007669"/>
    <property type="project" value="UniProtKB-SubCell"/>
</dbReference>
<dbReference type="Gene3D" id="3.40.50.1000">
    <property type="entry name" value="HAD superfamily/HAD-like"/>
    <property type="match status" value="1"/>
</dbReference>
<dbReference type="InterPro" id="IPR044492">
    <property type="entry name" value="P_typ_ATPase_HD_dom"/>
</dbReference>
<keyword evidence="9" id="KW-1185">Reference proteome</keyword>
<reference evidence="9" key="1">
    <citation type="submission" date="2020-05" db="EMBL/GenBank/DDBJ databases">
        <title>Frigoriglobus tundricola gen. nov., sp. nov., a psychrotolerant cellulolytic planctomycete of the family Gemmataceae with two divergent copies of 16S rRNA gene.</title>
        <authorList>
            <person name="Kulichevskaya I.S."/>
            <person name="Ivanova A.A."/>
            <person name="Naumoff D.G."/>
            <person name="Beletsky A.V."/>
            <person name="Rijpstra W.I.C."/>
            <person name="Sinninghe Damste J.S."/>
            <person name="Mardanov A.V."/>
            <person name="Ravin N.V."/>
            <person name="Dedysh S.N."/>
        </authorList>
    </citation>
    <scope>NUCLEOTIDE SEQUENCE [LARGE SCALE GENOMIC DNA]</scope>
    <source>
        <strain evidence="9">PL17</strain>
    </source>
</reference>
<dbReference type="InterPro" id="IPR023214">
    <property type="entry name" value="HAD_sf"/>
</dbReference>
<organism evidence="8 9">
    <name type="scientific">Frigoriglobus tundricola</name>
    <dbReference type="NCBI Taxonomy" id="2774151"/>
    <lineage>
        <taxon>Bacteria</taxon>
        <taxon>Pseudomonadati</taxon>
        <taxon>Planctomycetota</taxon>
        <taxon>Planctomycetia</taxon>
        <taxon>Gemmatales</taxon>
        <taxon>Gemmataceae</taxon>
        <taxon>Frigoriglobus</taxon>
    </lineage>
</organism>
<feature type="transmembrane region" description="Helical" evidence="6">
    <location>
        <begin position="634"/>
        <end position="652"/>
    </location>
</feature>
<evidence type="ECO:0000256" key="5">
    <source>
        <dbReference type="ARBA" id="ARBA00023136"/>
    </source>
</evidence>
<evidence type="ECO:0000259" key="7">
    <source>
        <dbReference type="Pfam" id="PF00122"/>
    </source>
</evidence>
<dbReference type="PRINTS" id="PR00120">
    <property type="entry name" value="HATPASE"/>
</dbReference>
<dbReference type="Pfam" id="PF00122">
    <property type="entry name" value="E1-E2_ATPase"/>
    <property type="match status" value="1"/>
</dbReference>
<feature type="transmembrane region" description="Helical" evidence="6">
    <location>
        <begin position="703"/>
        <end position="723"/>
    </location>
</feature>
<dbReference type="EMBL" id="CP053452">
    <property type="protein sequence ID" value="QJW92792.1"/>
    <property type="molecule type" value="Genomic_DNA"/>
</dbReference>